<evidence type="ECO:0000256" key="1">
    <source>
        <dbReference type="SAM" id="Phobius"/>
    </source>
</evidence>
<dbReference type="AlphaFoldDB" id="A0A0S1SNU8"/>
<keyword evidence="1" id="KW-0812">Transmembrane</keyword>
<name>A0A0S1SNU8_9BACT</name>
<organism evidence="2 3">
    <name type="scientific">Candidatus Peribacter riflensis</name>
    <dbReference type="NCBI Taxonomy" id="1735162"/>
    <lineage>
        <taxon>Bacteria</taxon>
        <taxon>Candidatus Peregrinibacteriota</taxon>
        <taxon>Candidatus Peribacteria</taxon>
        <taxon>Candidatus Peribacterales</taxon>
        <taxon>Candidatus Peribacteraceae</taxon>
        <taxon>Candidatus Peribacter</taxon>
    </lineage>
</organism>
<reference evidence="3" key="1">
    <citation type="submission" date="2015-10" db="EMBL/GenBank/DDBJ databases">
        <title>Analysis of five complete genome sequences for members of the class Peribacteria in the recently recognized Peregrinibacteria bacterial phylum.</title>
        <authorList>
            <person name="Anantharaman K."/>
            <person name="Brown C.T."/>
            <person name="Burstein D."/>
            <person name="Castelle C.J."/>
            <person name="Probst A.J."/>
            <person name="Thomas B.C."/>
            <person name="Williams K.H."/>
            <person name="Banfield J.F."/>
        </authorList>
    </citation>
    <scope>NUCLEOTIDE SEQUENCE [LARGE SCALE GENOMIC DNA]</scope>
</reference>
<keyword evidence="1" id="KW-1133">Transmembrane helix</keyword>
<evidence type="ECO:0000313" key="2">
    <source>
        <dbReference type="EMBL" id="ALM13766.1"/>
    </source>
</evidence>
<accession>A0A0S1STF3</accession>
<feature type="transmembrane region" description="Helical" evidence="1">
    <location>
        <begin position="6"/>
        <end position="30"/>
    </location>
</feature>
<gene>
    <name evidence="2" type="ORF">PeribacterD1_1105</name>
</gene>
<dbReference type="STRING" id="1735162.PeribacterB2_1107"/>
<keyword evidence="1" id="KW-0472">Membrane</keyword>
<proteinExistence type="predicted"/>
<dbReference type="Proteomes" id="UP000069135">
    <property type="component" value="Chromosome"/>
</dbReference>
<dbReference type="EMBL" id="CP013065">
    <property type="protein sequence ID" value="ALM13766.1"/>
    <property type="molecule type" value="Genomic_DNA"/>
</dbReference>
<protein>
    <submittedName>
        <fullName evidence="2">Uncharacterized protein</fullName>
    </submittedName>
</protein>
<sequence>MKTFHPLSFGLGLLSGLLILFVVVGGLSILRRPAGQAGTFGNRAGLQQRQGGRMEQDRERMAEQLGMTEEDLRKELASGKTLRDIAKEKGVTLEPGNRIRAASGSVLSSSGSSVPTQQ</sequence>
<dbReference type="KEGG" id="prf:PeribacterA2_1105"/>
<evidence type="ECO:0000313" key="3">
    <source>
        <dbReference type="Proteomes" id="UP000069135"/>
    </source>
</evidence>
<accession>A0A0S1SNU8</accession>
<accession>A0A0S1SQ46</accession>
<accession>A0A0S1SXM2</accession>
<reference evidence="2 3" key="2">
    <citation type="journal article" date="2016" name="PeerJ">
        <title>Analysis of five complete genome sequences for members of the class Peribacteria in the recently recognized Peregrinibacteria bacterial phylum.</title>
        <authorList>
            <person name="Anantharaman K."/>
            <person name="Brown C.T."/>
            <person name="Burstein D."/>
            <person name="Castelle C.J."/>
            <person name="Probst A.J."/>
            <person name="Thomas B.C."/>
            <person name="Williams K.H."/>
            <person name="Banfield J.F."/>
        </authorList>
    </citation>
    <scope>NUCLEOTIDE SEQUENCE [LARGE SCALE GENOMIC DNA]</scope>
    <source>
        <strain evidence="2">RIFOXYD1_FULL_PER-ii_59_16</strain>
    </source>
</reference>
<accession>A0A0S1SIA3</accession>